<name>A0A834X204_9FABA</name>
<evidence type="ECO:0000313" key="2">
    <source>
        <dbReference type="EMBL" id="KAF7836589.1"/>
    </source>
</evidence>
<evidence type="ECO:0000259" key="1">
    <source>
        <dbReference type="PROSITE" id="PS50181"/>
    </source>
</evidence>
<proteinExistence type="predicted"/>
<evidence type="ECO:0000313" key="3">
    <source>
        <dbReference type="Proteomes" id="UP000634136"/>
    </source>
</evidence>
<keyword evidence="3" id="KW-1185">Reference proteome</keyword>
<dbReference type="PROSITE" id="PS50181">
    <property type="entry name" value="FBOX"/>
    <property type="match status" value="1"/>
</dbReference>
<dbReference type="InterPro" id="IPR055411">
    <property type="entry name" value="LRR_FXL15/At3g58940/PEG3-like"/>
</dbReference>
<dbReference type="Pfam" id="PF00646">
    <property type="entry name" value="F-box"/>
    <property type="match status" value="1"/>
</dbReference>
<dbReference type="InterPro" id="IPR001810">
    <property type="entry name" value="F-box_dom"/>
</dbReference>
<dbReference type="AlphaFoldDB" id="A0A834X204"/>
<dbReference type="OrthoDB" id="1426709at2759"/>
<gene>
    <name evidence="2" type="ORF">G2W53_011448</name>
</gene>
<dbReference type="InterPro" id="IPR053772">
    <property type="entry name" value="At1g61320/At1g61330-like"/>
</dbReference>
<comment type="caution">
    <text evidence="2">The sequence shown here is derived from an EMBL/GenBank/DDBJ whole genome shotgun (WGS) entry which is preliminary data.</text>
</comment>
<dbReference type="SUPFAM" id="SSF81383">
    <property type="entry name" value="F-box domain"/>
    <property type="match status" value="1"/>
</dbReference>
<organism evidence="2 3">
    <name type="scientific">Senna tora</name>
    <dbReference type="NCBI Taxonomy" id="362788"/>
    <lineage>
        <taxon>Eukaryota</taxon>
        <taxon>Viridiplantae</taxon>
        <taxon>Streptophyta</taxon>
        <taxon>Embryophyta</taxon>
        <taxon>Tracheophyta</taxon>
        <taxon>Spermatophyta</taxon>
        <taxon>Magnoliopsida</taxon>
        <taxon>eudicotyledons</taxon>
        <taxon>Gunneridae</taxon>
        <taxon>Pentapetalae</taxon>
        <taxon>rosids</taxon>
        <taxon>fabids</taxon>
        <taxon>Fabales</taxon>
        <taxon>Fabaceae</taxon>
        <taxon>Caesalpinioideae</taxon>
        <taxon>Cassia clade</taxon>
        <taxon>Senna</taxon>
    </lineage>
</organism>
<accession>A0A834X204</accession>
<dbReference type="Proteomes" id="UP000634136">
    <property type="component" value="Unassembled WGS sequence"/>
</dbReference>
<dbReference type="Pfam" id="PF24758">
    <property type="entry name" value="LRR_At5g56370"/>
    <property type="match status" value="1"/>
</dbReference>
<reference evidence="2" key="1">
    <citation type="submission" date="2020-09" db="EMBL/GenBank/DDBJ databases">
        <title>Genome-Enabled Discovery of Anthraquinone Biosynthesis in Senna tora.</title>
        <authorList>
            <person name="Kang S.-H."/>
            <person name="Pandey R.P."/>
            <person name="Lee C.-M."/>
            <person name="Sim J.-S."/>
            <person name="Jeong J.-T."/>
            <person name="Choi B.-S."/>
            <person name="Jung M."/>
            <person name="Ginzburg D."/>
            <person name="Zhao K."/>
            <person name="Won S.Y."/>
            <person name="Oh T.-J."/>
            <person name="Yu Y."/>
            <person name="Kim N.-H."/>
            <person name="Lee O.R."/>
            <person name="Lee T.-H."/>
            <person name="Bashyal P."/>
            <person name="Kim T.-S."/>
            <person name="Lee W.-H."/>
            <person name="Kawkins C."/>
            <person name="Kim C.-K."/>
            <person name="Kim J.S."/>
            <person name="Ahn B.O."/>
            <person name="Rhee S.Y."/>
            <person name="Sohng J.K."/>
        </authorList>
    </citation>
    <scope>NUCLEOTIDE SEQUENCE</scope>
    <source>
        <tissue evidence="2">Leaf</tissue>
    </source>
</reference>
<feature type="domain" description="F-box" evidence="1">
    <location>
        <begin position="43"/>
        <end position="97"/>
    </location>
</feature>
<dbReference type="EMBL" id="JAAIUW010000004">
    <property type="protein sequence ID" value="KAF7836589.1"/>
    <property type="molecule type" value="Genomic_DNA"/>
</dbReference>
<dbReference type="PANTHER" id="PTHR34145">
    <property type="entry name" value="OS02G0105600 PROTEIN"/>
    <property type="match status" value="1"/>
</dbReference>
<protein>
    <submittedName>
        <fullName evidence="2">F-box protein</fullName>
    </submittedName>
</protein>
<dbReference type="InterPro" id="IPR036047">
    <property type="entry name" value="F-box-like_dom_sf"/>
</dbReference>
<dbReference type="PANTHER" id="PTHR34145:SF28">
    <property type="entry name" value="F-BOX DOMAIN-CONTAINING PROTEIN"/>
    <property type="match status" value="1"/>
</dbReference>
<sequence length="540" mass="62178">MMSLSFLLLLLLLPPIISTILLLLLFKFLIKPPPQSPPPPPPATSLNDLPDLALASIVSFLPVDEAARTAVLSRRWNALWRCTTHLIVDQKRLFSSFFQLWLTATLWPEPTHHFQPHIQTQVFLLSEANRVAHLILHRLLPTHLGPVHSSHIVHLIESCRPDHVGKWVTFLLHNKSLKNLTLECERNPCWRVFHPPGAAAGWVRRQQPPELDRIPDMFSLLECLELRNYLVRRRRWEGFVGSTTLRRLRLKGVWIDEVVLGNMLSACVRVERVSVVGCKGFKRLRVESNSLRVLEIKAMKVQYIYVFASELKVLVFENMITRPRGLSVHAPNLKAFHCHCDPLIRGRTRLGFGRLLLTIGETVTIFRHLDLRNAGHYINGDNMFQNLETLCFGMGLNDATLYIEDRNEEYSLIPYYDLMFWEKGEACERWMSGSMRKVVIKGFEGRRVEVEFMQYLIAKAGMVESITIWFSDECEWGGASRAGESFVLFAERRRRASSASNNSANNLSLTLKPGHKYLREVGGTWEDWINYLNQKHNNLT</sequence>